<gene>
    <name evidence="3" type="ORF">DPMN_018849</name>
</gene>
<accession>A0A9D4S9L5</accession>
<evidence type="ECO:0000259" key="2">
    <source>
        <dbReference type="Pfam" id="PF20700"/>
    </source>
</evidence>
<dbReference type="InterPro" id="IPR049012">
    <property type="entry name" value="Mutator_transp_dom"/>
</dbReference>
<evidence type="ECO:0000313" key="3">
    <source>
        <dbReference type="EMBL" id="KAH3894692.1"/>
    </source>
</evidence>
<feature type="region of interest" description="Disordered" evidence="1">
    <location>
        <begin position="1"/>
        <end position="21"/>
    </location>
</feature>
<proteinExistence type="predicted"/>
<keyword evidence="4" id="KW-1185">Reference proteome</keyword>
<dbReference type="EMBL" id="JAIWYP010000001">
    <property type="protein sequence ID" value="KAH3894692.1"/>
    <property type="molecule type" value="Genomic_DNA"/>
</dbReference>
<sequence>MRSLHKKSQHSYKNNRARKNKGALFKKGVFPNYNSSHVRCVEKQDQDSIPLNLDPDLESVVRLGDSVANDVLNACNRSRDPLVLPFKLRPRQTVPQPEKQSANISDNENIIVNISQFGNIFKCIGNHSCDQPSLDYNITDRKGLCVDIKVLCHNCDFCSDEIPLYTSIPQKHGKPLGVLNVSLLLPVLCSKLGISDIQLLLACLNIQAPDKRGMQRKLNTVADQVEDMGRQQLVKNQEYVRRISNLAGCSGETDVEFDVAYTSRPQDGCDTATQVFAPVIEKTTSKHLPVDLHIGNKLCSKPNCNHLDRSCKKNYCDETSINQAEAIFLKKSLENIKNQNILKVKSVTTNGSASLAKAMREHNAKVQEKVQHFKCFIHNMRNLHKHLRSACIKQPKGMDRLLYCKKLATAIRTRVRLELTRLRKLLRGDELYLARAREAVTNVLDCFSGSHDSCKHKSVVCTAHLKGHSTRYLPYGKNVVLSAADKQKLQKVLDKYCGVQQLRDTVQLHNTNRCENMHSRLFSYAPKSMVWKRSFTALCYSATLGASVGRGLSLLQLAGRCGINIEASDPMYRYAMFTQNIARYHSDRKQKHEYKTSRYLSHRKRANRAVLSQSLYKAPSKVTKEHDYGINLGN</sequence>
<evidence type="ECO:0000313" key="4">
    <source>
        <dbReference type="Proteomes" id="UP000828390"/>
    </source>
</evidence>
<comment type="caution">
    <text evidence="3">The sequence shown here is derived from an EMBL/GenBank/DDBJ whole genome shotgun (WGS) entry which is preliminary data.</text>
</comment>
<protein>
    <recommendedName>
        <fullName evidence="2">Mutator-like transposase domain-containing protein</fullName>
    </recommendedName>
</protein>
<name>A0A9D4S9L5_DREPO</name>
<evidence type="ECO:0000256" key="1">
    <source>
        <dbReference type="SAM" id="MobiDB-lite"/>
    </source>
</evidence>
<dbReference type="AlphaFoldDB" id="A0A9D4S9L5"/>
<reference evidence="3" key="1">
    <citation type="journal article" date="2019" name="bioRxiv">
        <title>The Genome of the Zebra Mussel, Dreissena polymorpha: A Resource for Invasive Species Research.</title>
        <authorList>
            <person name="McCartney M.A."/>
            <person name="Auch B."/>
            <person name="Kono T."/>
            <person name="Mallez S."/>
            <person name="Zhang Y."/>
            <person name="Obille A."/>
            <person name="Becker A."/>
            <person name="Abrahante J.E."/>
            <person name="Garbe J."/>
            <person name="Badalamenti J.P."/>
            <person name="Herman A."/>
            <person name="Mangelson H."/>
            <person name="Liachko I."/>
            <person name="Sullivan S."/>
            <person name="Sone E.D."/>
            <person name="Koren S."/>
            <person name="Silverstein K.A.T."/>
            <person name="Beckman K.B."/>
            <person name="Gohl D.M."/>
        </authorList>
    </citation>
    <scope>NUCLEOTIDE SEQUENCE</scope>
    <source>
        <strain evidence="3">Duluth1</strain>
        <tissue evidence="3">Whole animal</tissue>
    </source>
</reference>
<dbReference type="Proteomes" id="UP000828390">
    <property type="component" value="Unassembled WGS sequence"/>
</dbReference>
<reference evidence="3" key="2">
    <citation type="submission" date="2020-11" db="EMBL/GenBank/DDBJ databases">
        <authorList>
            <person name="McCartney M.A."/>
            <person name="Auch B."/>
            <person name="Kono T."/>
            <person name="Mallez S."/>
            <person name="Becker A."/>
            <person name="Gohl D.M."/>
            <person name="Silverstein K.A.T."/>
            <person name="Koren S."/>
            <person name="Bechman K.B."/>
            <person name="Herman A."/>
            <person name="Abrahante J.E."/>
            <person name="Garbe J."/>
        </authorList>
    </citation>
    <scope>NUCLEOTIDE SEQUENCE</scope>
    <source>
        <strain evidence="3">Duluth1</strain>
        <tissue evidence="3">Whole animal</tissue>
    </source>
</reference>
<dbReference type="Pfam" id="PF20700">
    <property type="entry name" value="Mutator"/>
    <property type="match status" value="1"/>
</dbReference>
<organism evidence="3 4">
    <name type="scientific">Dreissena polymorpha</name>
    <name type="common">Zebra mussel</name>
    <name type="synonym">Mytilus polymorpha</name>
    <dbReference type="NCBI Taxonomy" id="45954"/>
    <lineage>
        <taxon>Eukaryota</taxon>
        <taxon>Metazoa</taxon>
        <taxon>Spiralia</taxon>
        <taxon>Lophotrochozoa</taxon>
        <taxon>Mollusca</taxon>
        <taxon>Bivalvia</taxon>
        <taxon>Autobranchia</taxon>
        <taxon>Heteroconchia</taxon>
        <taxon>Euheterodonta</taxon>
        <taxon>Imparidentia</taxon>
        <taxon>Neoheterodontei</taxon>
        <taxon>Myida</taxon>
        <taxon>Dreissenoidea</taxon>
        <taxon>Dreissenidae</taxon>
        <taxon>Dreissena</taxon>
    </lineage>
</organism>
<feature type="domain" description="Mutator-like transposase" evidence="2">
    <location>
        <begin position="120"/>
        <end position="461"/>
    </location>
</feature>